<evidence type="ECO:0000313" key="2">
    <source>
        <dbReference type="Proteomes" id="UP000235116"/>
    </source>
</evidence>
<evidence type="ECO:0000313" key="1">
    <source>
        <dbReference type="EMBL" id="AUM11006.1"/>
    </source>
</evidence>
<reference evidence="2" key="1">
    <citation type="submission" date="2017-08" db="EMBL/GenBank/DDBJ databases">
        <title>Direct submision.</title>
        <authorList>
            <person name="Kim S.-J."/>
            <person name="Rhee S.-K."/>
        </authorList>
    </citation>
    <scope>NUCLEOTIDE SEQUENCE [LARGE SCALE GENOMIC DNA]</scope>
    <source>
        <strain evidence="2">GI5</strain>
    </source>
</reference>
<dbReference type="EMBL" id="CP022684">
    <property type="protein sequence ID" value="AUM11006.1"/>
    <property type="molecule type" value="Genomic_DNA"/>
</dbReference>
<proteinExistence type="predicted"/>
<dbReference type="AlphaFoldDB" id="A0A2K9LF55"/>
<accession>A0A2K9LF55</accession>
<dbReference type="RefSeq" id="WP_101892352.1">
    <property type="nucleotide sequence ID" value="NZ_CP022684.1"/>
</dbReference>
<gene>
    <name evidence="1" type="ORF">Kalk_00470</name>
</gene>
<keyword evidence="2" id="KW-1185">Reference proteome</keyword>
<organism evidence="1 2">
    <name type="scientific">Ketobacter alkanivorans</name>
    <dbReference type="NCBI Taxonomy" id="1917421"/>
    <lineage>
        <taxon>Bacteria</taxon>
        <taxon>Pseudomonadati</taxon>
        <taxon>Pseudomonadota</taxon>
        <taxon>Gammaproteobacteria</taxon>
        <taxon>Pseudomonadales</taxon>
        <taxon>Ketobacteraceae</taxon>
        <taxon>Ketobacter</taxon>
    </lineage>
</organism>
<dbReference type="KEGG" id="kak:Kalk_00470"/>
<protein>
    <submittedName>
        <fullName evidence="1">Uncharacterized protein</fullName>
    </submittedName>
</protein>
<dbReference type="Proteomes" id="UP000235116">
    <property type="component" value="Chromosome"/>
</dbReference>
<name>A0A2K9LF55_9GAMM</name>
<sequence length="117" mass="13371">MSRQETSIADEWDFIVDFLRNGEPALSKDAICSMIEPWGRSYSWAEKWTVPRAGLLGAKQPAILESLTEKLRKAAVDQFGVTDAELARSRSKFFQQYFEPENSSFDFIGRENELSDN</sequence>